<evidence type="ECO:0008006" key="4">
    <source>
        <dbReference type="Google" id="ProtNLM"/>
    </source>
</evidence>
<dbReference type="Proteomes" id="UP001165089">
    <property type="component" value="Unassembled WGS sequence"/>
</dbReference>
<evidence type="ECO:0000313" key="2">
    <source>
        <dbReference type="EMBL" id="GLH71107.1"/>
    </source>
</evidence>
<comment type="caution">
    <text evidence="2">The sequence shown here is derived from an EMBL/GenBank/DDBJ whole genome shotgun (WGS) entry which is preliminary data.</text>
</comment>
<proteinExistence type="predicted"/>
<dbReference type="RefSeq" id="WP_285727021.1">
    <property type="nucleotide sequence ID" value="NZ_BSDD01000005.1"/>
</dbReference>
<reference evidence="2 3" key="1">
    <citation type="journal article" date="2023" name="Antonie Van Leeuwenhoek">
        <title>Mesoterricola silvestris gen. nov., sp. nov., Mesoterricola sediminis sp. nov., Geothrix oryzae sp. nov., Geothrix edaphica sp. nov., Geothrix rubra sp. nov., and Geothrix limicola sp. nov., six novel members of Acidobacteriota isolated from soils.</title>
        <authorList>
            <person name="Itoh H."/>
            <person name="Sugisawa Y."/>
            <person name="Mise K."/>
            <person name="Xu Z."/>
            <person name="Kuniyasu M."/>
            <person name="Ushijima N."/>
            <person name="Kawano K."/>
            <person name="Kobayashi E."/>
            <person name="Shiratori Y."/>
            <person name="Masuda Y."/>
            <person name="Senoo K."/>
        </authorList>
    </citation>
    <scope>NUCLEOTIDE SEQUENCE [LARGE SCALE GENOMIC DNA]</scope>
    <source>
        <strain evidence="2 3">Red803</strain>
    </source>
</reference>
<feature type="chain" id="PRO_5046892886" description="Transporter" evidence="1">
    <location>
        <begin position="18"/>
        <end position="262"/>
    </location>
</feature>
<name>A0ABQ5Q8G0_9BACT</name>
<sequence>MRIRLLTCLCLACTLQAGDPPIEVNPNRPTFANPALTTQSGVAELEWGGQQSELRDGSSTFGTPTLLKLGLVKDLELRLATPGYLRLAAPGTETVSGPGDTNLGVQWCYRHDGPLGLDLAVQVNHTFPTASATKGLGSGASSDGLILLFSRDMGPCHLDVNLLETWMGRPPDSGGGRVRQPAATASLSRTLSETWSLTGEVYAIGGTELNPRIVSNLWALGYKVSSRLVLDAGVDIGLTQGAQKLSFFAGLTVGLARFRPAP</sequence>
<evidence type="ECO:0000256" key="1">
    <source>
        <dbReference type="SAM" id="SignalP"/>
    </source>
</evidence>
<gene>
    <name evidence="2" type="ORF">GETHPA_26400</name>
</gene>
<keyword evidence="1" id="KW-0732">Signal</keyword>
<feature type="signal peptide" evidence="1">
    <location>
        <begin position="1"/>
        <end position="17"/>
    </location>
</feature>
<dbReference type="EMBL" id="BSDD01000005">
    <property type="protein sequence ID" value="GLH71107.1"/>
    <property type="molecule type" value="Genomic_DNA"/>
</dbReference>
<accession>A0ABQ5Q8G0</accession>
<protein>
    <recommendedName>
        <fullName evidence="4">Transporter</fullName>
    </recommendedName>
</protein>
<keyword evidence="3" id="KW-1185">Reference proteome</keyword>
<evidence type="ECO:0000313" key="3">
    <source>
        <dbReference type="Proteomes" id="UP001165089"/>
    </source>
</evidence>
<organism evidence="2 3">
    <name type="scientific">Geothrix rubra</name>
    <dbReference type="NCBI Taxonomy" id="2927977"/>
    <lineage>
        <taxon>Bacteria</taxon>
        <taxon>Pseudomonadati</taxon>
        <taxon>Acidobacteriota</taxon>
        <taxon>Holophagae</taxon>
        <taxon>Holophagales</taxon>
        <taxon>Holophagaceae</taxon>
        <taxon>Geothrix</taxon>
    </lineage>
</organism>